<keyword evidence="2" id="KW-1185">Reference proteome</keyword>
<dbReference type="Proteomes" id="UP000036780">
    <property type="component" value="Unassembled WGS sequence"/>
</dbReference>
<evidence type="ECO:0000313" key="2">
    <source>
        <dbReference type="Proteomes" id="UP000036780"/>
    </source>
</evidence>
<dbReference type="EMBL" id="LGTO01000005">
    <property type="protein sequence ID" value="KNE21636.1"/>
    <property type="molecule type" value="Genomic_DNA"/>
</dbReference>
<name>A0A0L0QSR8_VIRPA</name>
<evidence type="ECO:0000313" key="1">
    <source>
        <dbReference type="EMBL" id="KNE21636.1"/>
    </source>
</evidence>
<dbReference type="PATRIC" id="fig|1473.5.peg.4718"/>
<organism evidence="1 2">
    <name type="scientific">Virgibacillus pantothenticus</name>
    <dbReference type="NCBI Taxonomy" id="1473"/>
    <lineage>
        <taxon>Bacteria</taxon>
        <taxon>Bacillati</taxon>
        <taxon>Bacillota</taxon>
        <taxon>Bacilli</taxon>
        <taxon>Bacillales</taxon>
        <taxon>Bacillaceae</taxon>
        <taxon>Virgibacillus</taxon>
    </lineage>
</organism>
<accession>A0A0L0QSR8</accession>
<gene>
    <name evidence="1" type="ORF">AFK71_08335</name>
</gene>
<reference evidence="2" key="1">
    <citation type="submission" date="2015-07" db="EMBL/GenBank/DDBJ databases">
        <title>Fjat-10053 dsm26.</title>
        <authorList>
            <person name="Liu B."/>
            <person name="Wang J."/>
            <person name="Zhu Y."/>
            <person name="Liu G."/>
            <person name="Chen Q."/>
            <person name="Chen Z."/>
            <person name="Lan J."/>
            <person name="Che J."/>
            <person name="Ge C."/>
            <person name="Shi H."/>
            <person name="Pan Z."/>
            <person name="Liu X."/>
        </authorList>
    </citation>
    <scope>NUCLEOTIDE SEQUENCE [LARGE SCALE GENOMIC DNA]</scope>
    <source>
        <strain evidence="2">DSM 26</strain>
    </source>
</reference>
<dbReference type="AlphaFoldDB" id="A0A0L0QSR8"/>
<dbReference type="RefSeq" id="WP_050351077.1">
    <property type="nucleotide sequence ID" value="NZ_FTOS01000014.1"/>
</dbReference>
<protein>
    <submittedName>
        <fullName evidence="1">Uncharacterized protein</fullName>
    </submittedName>
</protein>
<comment type="caution">
    <text evidence="1">The sequence shown here is derived from an EMBL/GenBank/DDBJ whole genome shotgun (WGS) entry which is preliminary data.</text>
</comment>
<proteinExistence type="predicted"/>
<sequence length="59" mass="7100">MNKRLYPMYWDTHKDMPIKSLDEIMKDTSDPLHEIVKKYDGLWSKAEDYVLANQKEIQV</sequence>